<dbReference type="Proteomes" id="UP001596113">
    <property type="component" value="Unassembled WGS sequence"/>
</dbReference>
<evidence type="ECO:0000259" key="5">
    <source>
        <dbReference type="PROSITE" id="PS01124"/>
    </source>
</evidence>
<dbReference type="PROSITE" id="PS50110">
    <property type="entry name" value="RESPONSE_REGULATORY"/>
    <property type="match status" value="1"/>
</dbReference>
<dbReference type="Gene3D" id="3.40.50.2300">
    <property type="match status" value="1"/>
</dbReference>
<dbReference type="RefSeq" id="WP_378131651.1">
    <property type="nucleotide sequence ID" value="NZ_JBHSMI010000015.1"/>
</dbReference>
<dbReference type="SMART" id="SM00448">
    <property type="entry name" value="REC"/>
    <property type="match status" value="1"/>
</dbReference>
<dbReference type="InterPro" id="IPR020449">
    <property type="entry name" value="Tscrpt_reg_AraC-type_HTH"/>
</dbReference>
<evidence type="ECO:0000313" key="7">
    <source>
        <dbReference type="EMBL" id="MFC5402834.1"/>
    </source>
</evidence>
<dbReference type="SUPFAM" id="SSF46689">
    <property type="entry name" value="Homeodomain-like"/>
    <property type="match status" value="2"/>
</dbReference>
<comment type="caution">
    <text evidence="7">The sequence shown here is derived from an EMBL/GenBank/DDBJ whole genome shotgun (WGS) entry which is preliminary data.</text>
</comment>
<dbReference type="PANTHER" id="PTHR43280:SF2">
    <property type="entry name" value="HTH-TYPE TRANSCRIPTIONAL REGULATOR EXSA"/>
    <property type="match status" value="1"/>
</dbReference>
<evidence type="ECO:0000313" key="8">
    <source>
        <dbReference type="Proteomes" id="UP001596113"/>
    </source>
</evidence>
<keyword evidence="8" id="KW-1185">Reference proteome</keyword>
<feature type="domain" description="Response regulatory" evidence="6">
    <location>
        <begin position="3"/>
        <end position="118"/>
    </location>
</feature>
<reference evidence="8" key="1">
    <citation type="journal article" date="2019" name="Int. J. Syst. Evol. Microbiol.">
        <title>The Global Catalogue of Microorganisms (GCM) 10K type strain sequencing project: providing services to taxonomists for standard genome sequencing and annotation.</title>
        <authorList>
            <consortium name="The Broad Institute Genomics Platform"/>
            <consortium name="The Broad Institute Genome Sequencing Center for Infectious Disease"/>
            <person name="Wu L."/>
            <person name="Ma J."/>
        </authorList>
    </citation>
    <scope>NUCLEOTIDE SEQUENCE [LARGE SCALE GENOMIC DNA]</scope>
    <source>
        <strain evidence="8">CGMCC 1.18575</strain>
    </source>
</reference>
<gene>
    <name evidence="7" type="ORF">ACFPOF_08780</name>
</gene>
<dbReference type="Pfam" id="PF00072">
    <property type="entry name" value="Response_reg"/>
    <property type="match status" value="1"/>
</dbReference>
<dbReference type="SUPFAM" id="SSF52172">
    <property type="entry name" value="CheY-like"/>
    <property type="match status" value="1"/>
</dbReference>
<dbReference type="InterPro" id="IPR018060">
    <property type="entry name" value="HTH_AraC"/>
</dbReference>
<organism evidence="7 8">
    <name type="scientific">Cohnella soli</name>
    <dbReference type="NCBI Taxonomy" id="425005"/>
    <lineage>
        <taxon>Bacteria</taxon>
        <taxon>Bacillati</taxon>
        <taxon>Bacillota</taxon>
        <taxon>Bacilli</taxon>
        <taxon>Bacillales</taxon>
        <taxon>Paenibacillaceae</taxon>
        <taxon>Cohnella</taxon>
    </lineage>
</organism>
<keyword evidence="2" id="KW-0238">DNA-binding</keyword>
<dbReference type="PRINTS" id="PR00032">
    <property type="entry name" value="HTHARAC"/>
</dbReference>
<name>A0ABW0HNK2_9BACL</name>
<evidence type="ECO:0000256" key="1">
    <source>
        <dbReference type="ARBA" id="ARBA00023015"/>
    </source>
</evidence>
<dbReference type="InterPro" id="IPR009057">
    <property type="entry name" value="Homeodomain-like_sf"/>
</dbReference>
<dbReference type="PROSITE" id="PS01124">
    <property type="entry name" value="HTH_ARAC_FAMILY_2"/>
    <property type="match status" value="1"/>
</dbReference>
<evidence type="ECO:0000256" key="3">
    <source>
        <dbReference type="ARBA" id="ARBA00023163"/>
    </source>
</evidence>
<keyword evidence="3" id="KW-0804">Transcription</keyword>
<evidence type="ECO:0000259" key="6">
    <source>
        <dbReference type="PROSITE" id="PS50110"/>
    </source>
</evidence>
<feature type="modified residue" description="4-aspartylphosphate" evidence="4">
    <location>
        <position position="53"/>
    </location>
</feature>
<keyword evidence="4" id="KW-0597">Phosphoprotein</keyword>
<keyword evidence="1" id="KW-0805">Transcription regulation</keyword>
<evidence type="ECO:0000256" key="2">
    <source>
        <dbReference type="ARBA" id="ARBA00023125"/>
    </source>
</evidence>
<dbReference type="InterPro" id="IPR001789">
    <property type="entry name" value="Sig_transdc_resp-reg_receiver"/>
</dbReference>
<accession>A0ABW0HNK2</accession>
<dbReference type="Gene3D" id="1.10.10.60">
    <property type="entry name" value="Homeodomain-like"/>
    <property type="match status" value="2"/>
</dbReference>
<sequence length="553" mass="63082">MHHILVVDDEPLIVRGVCNILNELEQVRVQSVYTPREARRIAEEGRIDILITDVRMPGMSGLDLALHVRELWPRCKVIFLSGHADFEYLQFALRHGAFDYLLKPSDRETLLGLLRKAIDCIADEISEQAVMDRTRQQVRDARPLLVETYMRKLLIGDADALGELSEQLTMLDIPLRADSPLVLLVGRIDSWPSHLGLKDRLLLEYAACNIMEEYLQSFSRIVSVKDGKSFVWLVQSLRDEEDAARHHLYIRGMLEKIQQSVRQLLRLPLSIVLSSPAVAWRALAGEYRAMCGLLQQGIGLDEEIIISGADEDETADQNERGGEHDYIADTVGRLRLQLETREREAFNGTLSALFEWGQKNVFVDYTVQLELFSSVSAMLLGFMNKRKLAETIGQTFQLESLSSYHAHDTWSDLLDYYLRLGGALFDRIEAERVDQKREIVDRLDRYVAENLDQDLSLPRLADIVHLSPHYLSRIYHAVKGYPLADYIAELKLGTAKRLLASQEMKAQDVGRMIGFEDMSYFGRFFKKHAGMTPGEYKEAVKSGRLAVSSERQK</sequence>
<dbReference type="Pfam" id="PF12833">
    <property type="entry name" value="HTH_18"/>
    <property type="match status" value="1"/>
</dbReference>
<feature type="domain" description="HTH araC/xylS-type" evidence="5">
    <location>
        <begin position="441"/>
        <end position="539"/>
    </location>
</feature>
<evidence type="ECO:0000256" key="4">
    <source>
        <dbReference type="PROSITE-ProRule" id="PRU00169"/>
    </source>
</evidence>
<protein>
    <submittedName>
        <fullName evidence="7">Response regulator</fullName>
    </submittedName>
</protein>
<dbReference type="EMBL" id="JBHSMI010000015">
    <property type="protein sequence ID" value="MFC5402834.1"/>
    <property type="molecule type" value="Genomic_DNA"/>
</dbReference>
<proteinExistence type="predicted"/>
<dbReference type="CDD" id="cd17536">
    <property type="entry name" value="REC_YesN-like"/>
    <property type="match status" value="1"/>
</dbReference>
<dbReference type="InterPro" id="IPR011006">
    <property type="entry name" value="CheY-like_superfamily"/>
</dbReference>
<dbReference type="SMART" id="SM00342">
    <property type="entry name" value="HTH_ARAC"/>
    <property type="match status" value="1"/>
</dbReference>
<dbReference type="PANTHER" id="PTHR43280">
    <property type="entry name" value="ARAC-FAMILY TRANSCRIPTIONAL REGULATOR"/>
    <property type="match status" value="1"/>
</dbReference>